<dbReference type="CDD" id="cd01651">
    <property type="entry name" value="RT_G2_intron"/>
    <property type="match status" value="1"/>
</dbReference>
<name>A0A2H0X9X9_UNCKA</name>
<accession>A0A2H0X9X9</accession>
<evidence type="ECO:0000313" key="2">
    <source>
        <dbReference type="EMBL" id="PIS21737.1"/>
    </source>
</evidence>
<dbReference type="AlphaFoldDB" id="A0A2H0X9X9"/>
<dbReference type="PANTHER" id="PTHR34047:SF8">
    <property type="entry name" value="PROTEIN YKFC"/>
    <property type="match status" value="1"/>
</dbReference>
<dbReference type="SUPFAM" id="SSF56672">
    <property type="entry name" value="DNA/RNA polymerases"/>
    <property type="match status" value="1"/>
</dbReference>
<dbReference type="PANTHER" id="PTHR34047">
    <property type="entry name" value="NUCLEAR INTRON MATURASE 1, MITOCHONDRIAL-RELATED"/>
    <property type="match status" value="1"/>
</dbReference>
<reference evidence="3" key="1">
    <citation type="submission" date="2017-09" db="EMBL/GenBank/DDBJ databases">
        <title>Depth-based differentiation of microbial function through sediment-hosted aquifers and enrichment of novel symbionts in the deep terrestrial subsurface.</title>
        <authorList>
            <person name="Probst A.J."/>
            <person name="Ladd B."/>
            <person name="Jarett J.K."/>
            <person name="Geller-Mcgrath D.E."/>
            <person name="Sieber C.M.K."/>
            <person name="Emerson J.B."/>
            <person name="Anantharaman K."/>
            <person name="Thomas B.C."/>
            <person name="Malmstrom R."/>
            <person name="Stieglmeier M."/>
            <person name="Klingl A."/>
            <person name="Woyke T."/>
            <person name="Ryan C.M."/>
            <person name="Banfield J.F."/>
        </authorList>
    </citation>
    <scope>NUCLEOTIDE SEQUENCE [LARGE SCALE GENOMIC DNA]</scope>
</reference>
<dbReference type="Gene3D" id="3.30.70.270">
    <property type="match status" value="1"/>
</dbReference>
<evidence type="ECO:0000313" key="3">
    <source>
        <dbReference type="Proteomes" id="UP000231098"/>
    </source>
</evidence>
<feature type="domain" description="Reverse transcriptase" evidence="1">
    <location>
        <begin position="1"/>
        <end position="236"/>
    </location>
</feature>
<dbReference type="InterPro" id="IPR051083">
    <property type="entry name" value="GrpII_Intron_Splice-Mob/Def"/>
</dbReference>
<comment type="caution">
    <text evidence="2">The sequence shown here is derived from an EMBL/GenBank/DDBJ whole genome shotgun (WGS) entry which is preliminary data.</text>
</comment>
<sequence length="294" mass="34524">MENIFALHNELTDKIYQHGGYKAFKINDPKVRDIHKASVRDRLVHHAIYRILYPYFDSKFVFDSYSCRVNKGTHRAISRFRNFALKVSQNNTRTCWVLKCDIRKFFASIDHKVLIDILKKFIGDTDVLRLIEQIVESFNTESKAGTGLPLGNLTSQLLVNIYMNELDHFVKRELKAKYYICYADDFVLLSDDKRYLENLLPRISDFLETTLKLSLHPDKVCIKTLASGVDFLGWVYFLDHRILRKSTKQRMFRRIAVNPKNESYQSYLGILEHGNAGKIELELEKQYNENAKHF</sequence>
<protein>
    <recommendedName>
        <fullName evidence="1">Reverse transcriptase domain-containing protein</fullName>
    </recommendedName>
</protein>
<dbReference type="InterPro" id="IPR043128">
    <property type="entry name" value="Rev_trsase/Diguanyl_cyclase"/>
</dbReference>
<dbReference type="PROSITE" id="PS50878">
    <property type="entry name" value="RT_POL"/>
    <property type="match status" value="1"/>
</dbReference>
<dbReference type="InterPro" id="IPR000477">
    <property type="entry name" value="RT_dom"/>
</dbReference>
<organism evidence="2 3">
    <name type="scientific">candidate division WWE3 bacterium CG08_land_8_20_14_0_20_41_15</name>
    <dbReference type="NCBI Taxonomy" id="1975086"/>
    <lineage>
        <taxon>Bacteria</taxon>
        <taxon>Katanobacteria</taxon>
    </lineage>
</organism>
<dbReference type="InterPro" id="IPR043502">
    <property type="entry name" value="DNA/RNA_pol_sf"/>
</dbReference>
<gene>
    <name evidence="2" type="ORF">COT51_01160</name>
</gene>
<dbReference type="Proteomes" id="UP000231098">
    <property type="component" value="Unassembled WGS sequence"/>
</dbReference>
<evidence type="ECO:0000259" key="1">
    <source>
        <dbReference type="PROSITE" id="PS50878"/>
    </source>
</evidence>
<dbReference type="Pfam" id="PF00078">
    <property type="entry name" value="RVT_1"/>
    <property type="match status" value="1"/>
</dbReference>
<dbReference type="EMBL" id="PEYV01000022">
    <property type="protein sequence ID" value="PIS21737.1"/>
    <property type="molecule type" value="Genomic_DNA"/>
</dbReference>
<proteinExistence type="predicted"/>